<feature type="region of interest" description="Disordered" evidence="25">
    <location>
        <begin position="734"/>
        <end position="756"/>
    </location>
</feature>
<feature type="transmembrane region" description="Helical" evidence="26">
    <location>
        <begin position="1003"/>
        <end position="1028"/>
    </location>
</feature>
<dbReference type="CDD" id="cd11303">
    <property type="entry name" value="Dystroglycan_repeat"/>
    <property type="match status" value="1"/>
</dbReference>
<keyword evidence="14" id="KW-1015">Disulfide bond</keyword>
<feature type="region of interest" description="Disordered" evidence="25">
    <location>
        <begin position="1141"/>
        <end position="1197"/>
    </location>
</feature>
<dbReference type="SMART" id="SM00736">
    <property type="entry name" value="CADG"/>
    <property type="match status" value="3"/>
</dbReference>
<dbReference type="InterPro" id="IPR006644">
    <property type="entry name" value="Cadg"/>
</dbReference>
<keyword evidence="8" id="KW-0964">Secreted</keyword>
<evidence type="ECO:0000313" key="28">
    <source>
        <dbReference type="EMBL" id="CAD7281891.1"/>
    </source>
</evidence>
<dbReference type="AlphaFoldDB" id="A0A7R9BUM5"/>
<feature type="region of interest" description="Disordered" evidence="25">
    <location>
        <begin position="321"/>
        <end position="359"/>
    </location>
</feature>
<evidence type="ECO:0000256" key="8">
    <source>
        <dbReference type="ARBA" id="ARBA00022525"/>
    </source>
</evidence>
<evidence type="ECO:0000256" key="23">
    <source>
        <dbReference type="ARBA" id="ARBA00031034"/>
    </source>
</evidence>
<keyword evidence="18" id="KW-0628">Postsynaptic cell membrane</keyword>
<dbReference type="GO" id="GO:0005856">
    <property type="term" value="C:cytoskeleton"/>
    <property type="evidence" value="ECO:0007669"/>
    <property type="project" value="UniProtKB-SubCell"/>
</dbReference>
<comment type="function">
    <text evidence="20">Transmembrane protein that plays important roles in connecting the extracellular matrix to the cytoskeleton. Acts as a cell adhesion receptor in both muscle and non-muscle tissues. Receptor for both DMD and UTRN and, through these interactions, scaffolds axin to the cytoskeleton. Also functions in cell adhesion-mediated signaling and implicated in cell polarity.</text>
</comment>
<evidence type="ECO:0000256" key="26">
    <source>
        <dbReference type="SAM" id="Phobius"/>
    </source>
</evidence>
<dbReference type="PANTHER" id="PTHR21559:SF21">
    <property type="entry name" value="DYSTROGLYCAN 1"/>
    <property type="match status" value="1"/>
</dbReference>
<evidence type="ECO:0000256" key="22">
    <source>
        <dbReference type="ARBA" id="ARBA00030092"/>
    </source>
</evidence>
<keyword evidence="10 26" id="KW-0812">Transmembrane</keyword>
<dbReference type="GO" id="GO:0021675">
    <property type="term" value="P:nerve development"/>
    <property type="evidence" value="ECO:0007669"/>
    <property type="project" value="TreeGrafter"/>
</dbReference>
<keyword evidence="9" id="KW-0597">Phosphoprotein</keyword>
<evidence type="ECO:0000313" key="29">
    <source>
        <dbReference type="Proteomes" id="UP000678499"/>
    </source>
</evidence>
<feature type="domain" description="Peptidase S72" evidence="27">
    <location>
        <begin position="613"/>
        <end position="732"/>
    </location>
</feature>
<proteinExistence type="predicted"/>
<gene>
    <name evidence="28" type="ORF">NMOB1V02_LOCUS9526</name>
</gene>
<comment type="function">
    <text evidence="19">The dystroglycan complex is involved in a number of processes including laminin and basement membrane assembly, sarcolemmal stability, cell survival, peripheral nerve myelination, nodal structure, cell migration, and epithelial polarization.</text>
</comment>
<evidence type="ECO:0000256" key="2">
    <source>
        <dbReference type="ARBA" id="ARBA00004239"/>
    </source>
</evidence>
<evidence type="ECO:0000256" key="12">
    <source>
        <dbReference type="ARBA" id="ARBA00022989"/>
    </source>
</evidence>
<dbReference type="GO" id="GO:0045211">
    <property type="term" value="C:postsynaptic membrane"/>
    <property type="evidence" value="ECO:0007669"/>
    <property type="project" value="UniProtKB-SubCell"/>
</dbReference>
<keyword evidence="16" id="KW-0206">Cytoskeleton</keyword>
<feature type="compositionally biased region" description="Pro residues" evidence="25">
    <location>
        <begin position="1182"/>
        <end position="1197"/>
    </location>
</feature>
<evidence type="ECO:0000256" key="1">
    <source>
        <dbReference type="ARBA" id="ARBA00004135"/>
    </source>
</evidence>
<keyword evidence="11" id="KW-0732">Signal</keyword>
<reference evidence="28" key="1">
    <citation type="submission" date="2020-11" db="EMBL/GenBank/DDBJ databases">
        <authorList>
            <person name="Tran Van P."/>
        </authorList>
    </citation>
    <scope>NUCLEOTIDE SEQUENCE</scope>
</reference>
<keyword evidence="7" id="KW-0963">Cytoplasm</keyword>
<evidence type="ECO:0000256" key="15">
    <source>
        <dbReference type="ARBA" id="ARBA00023180"/>
    </source>
</evidence>
<accession>A0A7R9BUM5</accession>
<evidence type="ECO:0000256" key="14">
    <source>
        <dbReference type="ARBA" id="ARBA00023157"/>
    </source>
</evidence>
<dbReference type="PANTHER" id="PTHR21559">
    <property type="entry name" value="DYSTROGLYCAN-RELATED"/>
    <property type="match status" value="1"/>
</dbReference>
<evidence type="ECO:0000256" key="9">
    <source>
        <dbReference type="ARBA" id="ARBA00022553"/>
    </source>
</evidence>
<keyword evidence="6" id="KW-1003">Cell membrane</keyword>
<evidence type="ECO:0000256" key="19">
    <source>
        <dbReference type="ARBA" id="ARBA00023567"/>
    </source>
</evidence>
<dbReference type="Gene3D" id="3.30.70.1040">
    <property type="entry name" value="Dystroglycan, domain 2"/>
    <property type="match status" value="1"/>
</dbReference>
<keyword evidence="15" id="KW-0325">Glycoprotein</keyword>
<dbReference type="OrthoDB" id="5990676at2759"/>
<keyword evidence="29" id="KW-1185">Reference proteome</keyword>
<evidence type="ECO:0000256" key="13">
    <source>
        <dbReference type="ARBA" id="ARBA00023018"/>
    </source>
</evidence>
<dbReference type="GO" id="GO:0043236">
    <property type="term" value="F:laminin binding"/>
    <property type="evidence" value="ECO:0007669"/>
    <property type="project" value="TreeGrafter"/>
</dbReference>
<keyword evidence="12 26" id="KW-1133">Transmembrane helix</keyword>
<evidence type="ECO:0000256" key="24">
    <source>
        <dbReference type="ARBA" id="ARBA00034100"/>
    </source>
</evidence>
<dbReference type="EMBL" id="OA885304">
    <property type="protein sequence ID" value="CAD7281891.1"/>
    <property type="molecule type" value="Genomic_DNA"/>
</dbReference>
<sequence>MVLYNPNVLFACIDVDAAPIIEVSGRTKTTGCWGRGEMKTVYVVLCVAWCTWTGIAKDTNSDIEFSDPGTSNSETSDVEHLRGINDATASVGSLFRLEIPNDAFFGPQRKYTAGGKNGGALPLWLSFDEENGVFEGVPLDVDIGHYLIRVHALPLRPGRGAHDDFSIEVVPRLYRAEDLAKHAADEACPPKSDLTLATIILDRDPVRTDGITRVSIIRNFAGFFSLETEKVDLMYLRENERDLQESGNVIRGGPGNVRGRASKWSFVLQWLVGCNGDIWKSSETVLDDIAKYAKEGMLATILMNTGIRGWHVSVFDPSFRSRRQVGSGQDPDAEDGDQDVFEPPSVAENEIPDEDLGRPNSIVAPSPVFDLTPSSTFDFNNWDELVLSTTSLITPILRSYIPLSTPVQVPVKPTLIVDMTDFDYFPEVMTAVLSTAASPENSPIIEEPLKSSDLGDLSSSINTNPVEFSTLVGDIEPTVSVVMESSTIIPTVSIDDNLVGTKKNRQPALNKRLAKQAVIAGTVIKIQIPDDTFEDFEQGNTRSLHLLLKMDNGTALGPESWIQLDPKEQIIYGIPAEKDIGRWRFELEAMDKDGDVISDMIEIIVRQDPKTRVVNHEFSVELKLRKKYAVHYENDVDWKRDIVQKLSDILGDEDMKNFAGLNVVVDDGAPTDGITLTWWNNSLPTHTCPEEELKKLLKELTTSKDGSLLRSATDALLPEFDGKRAWIDFKGSCRASSPPVEAPTTKPPSPERKNNKPVIVNPIDQIVAQFGKLLRYTVPEKTFYDEEDGGTRKLKLELKNSHDFGPIPVENWLQFDSNNQEFYGLPMESDQRRQEYTLKCTDSQGGFVNDVVEVVVHSRPYERVNVEFSVTIDARFEEFSVDTVAKTILVRKIAELFGDSDTKHISVKSIDAGSVIVTWYNSSLPYDPCPHTEIATLQKVMLHAVNGSVTRRLVETFLPQFHVTDAKLTPTRNCLGEQTPIAQPPPQETIPELEPDAEAADYLVTYIVPAGILAAMILVALIIFCILYQRRRKGTMEINKAMTNKGIPVIFQEEMDDGKRDTGKHPIILGREDEEGTDPKRTLPPPRYGASPSHMMDPSEITPLRDDVDHHQHQPDYFPYRGGGGGGGGGGAHRPLMDAQEMDDLTGSPPYQPPPPFPMDVSRHGRVPHMGGGGARFHSARPNPPPSYSMPPPYVPP</sequence>
<evidence type="ECO:0000259" key="27">
    <source>
        <dbReference type="PROSITE" id="PS51699"/>
    </source>
</evidence>
<keyword evidence="17" id="KW-0539">Nucleus</keyword>
<dbReference type="Proteomes" id="UP000678499">
    <property type="component" value="Unassembled WGS sequence"/>
</dbReference>
<dbReference type="GO" id="GO:0005654">
    <property type="term" value="C:nucleoplasm"/>
    <property type="evidence" value="ECO:0007669"/>
    <property type="project" value="UniProtKB-SubCell"/>
</dbReference>
<evidence type="ECO:0000256" key="17">
    <source>
        <dbReference type="ARBA" id="ARBA00023242"/>
    </source>
</evidence>
<evidence type="ECO:0000256" key="5">
    <source>
        <dbReference type="ARBA" id="ARBA00004642"/>
    </source>
</evidence>
<feature type="compositionally biased region" description="Acidic residues" evidence="25">
    <location>
        <begin position="331"/>
        <end position="340"/>
    </location>
</feature>
<dbReference type="GO" id="GO:0042383">
    <property type="term" value="C:sarcolemma"/>
    <property type="evidence" value="ECO:0007669"/>
    <property type="project" value="UniProtKB-SubCell"/>
</dbReference>
<dbReference type="EMBL" id="CAJPEX010003267">
    <property type="protein sequence ID" value="CAG0922043.1"/>
    <property type="molecule type" value="Genomic_DNA"/>
</dbReference>
<evidence type="ECO:0000256" key="16">
    <source>
        <dbReference type="ARBA" id="ARBA00023212"/>
    </source>
</evidence>
<name>A0A7R9BUM5_9CRUS</name>
<dbReference type="GO" id="GO:0016011">
    <property type="term" value="C:dystroglycan complex"/>
    <property type="evidence" value="ECO:0007669"/>
    <property type="project" value="TreeGrafter"/>
</dbReference>
<evidence type="ECO:0000256" key="21">
    <source>
        <dbReference type="ARBA" id="ARBA00026224"/>
    </source>
</evidence>
<evidence type="ECO:0000256" key="18">
    <source>
        <dbReference type="ARBA" id="ARBA00023257"/>
    </source>
</evidence>
<evidence type="ECO:0000256" key="4">
    <source>
        <dbReference type="ARBA" id="ARBA00004251"/>
    </source>
</evidence>
<evidence type="ECO:0000256" key="7">
    <source>
        <dbReference type="ARBA" id="ARBA00022490"/>
    </source>
</evidence>
<dbReference type="SUPFAM" id="SSF49313">
    <property type="entry name" value="Cadherin-like"/>
    <property type="match status" value="3"/>
</dbReference>
<dbReference type="SUPFAM" id="SSF111006">
    <property type="entry name" value="Dystroglycan, domain 2"/>
    <property type="match status" value="1"/>
</dbReference>
<dbReference type="InterPro" id="IPR027468">
    <property type="entry name" value="Alpha-dystroglycan_domain_2"/>
</dbReference>
<dbReference type="Pfam" id="PF05345">
    <property type="entry name" value="He_PIG"/>
    <property type="match status" value="1"/>
</dbReference>
<dbReference type="GO" id="GO:0002009">
    <property type="term" value="P:morphogenesis of an epithelium"/>
    <property type="evidence" value="ECO:0007669"/>
    <property type="project" value="TreeGrafter"/>
</dbReference>
<evidence type="ECO:0000256" key="11">
    <source>
        <dbReference type="ARBA" id="ARBA00022729"/>
    </source>
</evidence>
<evidence type="ECO:0000256" key="3">
    <source>
        <dbReference type="ARBA" id="ARBA00004245"/>
    </source>
</evidence>
<evidence type="ECO:0000256" key="6">
    <source>
        <dbReference type="ARBA" id="ARBA00022475"/>
    </source>
</evidence>
<organism evidence="28">
    <name type="scientific">Notodromas monacha</name>
    <dbReference type="NCBI Taxonomy" id="399045"/>
    <lineage>
        <taxon>Eukaryota</taxon>
        <taxon>Metazoa</taxon>
        <taxon>Ecdysozoa</taxon>
        <taxon>Arthropoda</taxon>
        <taxon>Crustacea</taxon>
        <taxon>Oligostraca</taxon>
        <taxon>Ostracoda</taxon>
        <taxon>Podocopa</taxon>
        <taxon>Podocopida</taxon>
        <taxon>Cypridocopina</taxon>
        <taxon>Cypridoidea</taxon>
        <taxon>Cyprididae</taxon>
        <taxon>Notodromas</taxon>
    </lineage>
</organism>
<evidence type="ECO:0000256" key="20">
    <source>
        <dbReference type="ARBA" id="ARBA00024991"/>
    </source>
</evidence>
<evidence type="ECO:0000256" key="25">
    <source>
        <dbReference type="SAM" id="MobiDB-lite"/>
    </source>
</evidence>
<dbReference type="GO" id="GO:0005509">
    <property type="term" value="F:calcium ion binding"/>
    <property type="evidence" value="ECO:0007669"/>
    <property type="project" value="InterPro"/>
</dbReference>
<dbReference type="InterPro" id="IPR008465">
    <property type="entry name" value="DAG1_C"/>
</dbReference>
<protein>
    <recommendedName>
        <fullName evidence="21">Dystroglycan 1</fullName>
    </recommendedName>
    <alternativeName>
        <fullName evidence="23">Dystroglycan</fullName>
    </alternativeName>
    <alternativeName>
        <fullName evidence="22">Dystrophin-associated glycoprotein 1</fullName>
    </alternativeName>
</protein>
<evidence type="ECO:0000256" key="10">
    <source>
        <dbReference type="ARBA" id="ARBA00022692"/>
    </source>
</evidence>
<dbReference type="GO" id="GO:0007411">
    <property type="term" value="P:axon guidance"/>
    <property type="evidence" value="ECO:0007669"/>
    <property type="project" value="TreeGrafter"/>
</dbReference>
<dbReference type="PROSITE" id="PS51699">
    <property type="entry name" value="SEA_DG"/>
    <property type="match status" value="2"/>
</dbReference>
<feature type="domain" description="Peptidase S72" evidence="27">
    <location>
        <begin position="863"/>
        <end position="973"/>
    </location>
</feature>
<feature type="region of interest" description="Disordered" evidence="25">
    <location>
        <begin position="1069"/>
        <end position="1097"/>
    </location>
</feature>
<dbReference type="Gene3D" id="2.60.40.10">
    <property type="entry name" value="Immunoglobulins"/>
    <property type="match status" value="3"/>
</dbReference>
<keyword evidence="26" id="KW-0472">Membrane</keyword>
<comment type="subcellular location">
    <subcellularLocation>
        <location evidence="1">Cell membrane</location>
        <location evidence="1">Sarcolemma</location>
    </subcellularLocation>
    <subcellularLocation>
        <location evidence="4">Cell membrane</location>
        <topology evidence="4">Single-pass type I membrane protein</topology>
    </subcellularLocation>
    <subcellularLocation>
        <location evidence="3">Cytoplasm</location>
        <location evidence="3">Cytoskeleton</location>
    </subcellularLocation>
    <subcellularLocation>
        <location evidence="5">Nucleus</location>
        <location evidence="5">Nucleoplasm</location>
    </subcellularLocation>
    <subcellularLocation>
        <location evidence="24">Postsynaptic cell membrane</location>
    </subcellularLocation>
    <subcellularLocation>
        <location evidence="2">Secreted</location>
        <location evidence="2">Extracellular space</location>
    </subcellularLocation>
</comment>
<dbReference type="GO" id="GO:0005576">
    <property type="term" value="C:extracellular region"/>
    <property type="evidence" value="ECO:0007669"/>
    <property type="project" value="UniProtKB-SubCell"/>
</dbReference>
<dbReference type="InterPro" id="IPR015919">
    <property type="entry name" value="Cadherin-like_sf"/>
</dbReference>
<dbReference type="InterPro" id="IPR013783">
    <property type="entry name" value="Ig-like_fold"/>
</dbReference>
<dbReference type="Pfam" id="PF05454">
    <property type="entry name" value="DAG1"/>
    <property type="match status" value="2"/>
</dbReference>
<dbReference type="InterPro" id="IPR030398">
    <property type="entry name" value="SEA_DG_dom"/>
</dbReference>
<keyword evidence="13" id="KW-0770">Synapse</keyword>